<feature type="compositionally biased region" description="Low complexity" evidence="1">
    <location>
        <begin position="279"/>
        <end position="293"/>
    </location>
</feature>
<dbReference type="AlphaFoldDB" id="A0A4V6RGX4"/>
<reference evidence="2 3" key="1">
    <citation type="journal article" date="2019" name="BMC Genomics">
        <title>New insights from Opisthorchis felineus genome: update on genomics of the epidemiologically important liver flukes.</title>
        <authorList>
            <person name="Ershov N.I."/>
            <person name="Mordvinov V.A."/>
            <person name="Prokhortchouk E.B."/>
            <person name="Pakharukova M.Y."/>
            <person name="Gunbin K.V."/>
            <person name="Ustyantsev K."/>
            <person name="Genaev M.A."/>
            <person name="Blinov A.G."/>
            <person name="Mazur A."/>
            <person name="Boulygina E."/>
            <person name="Tsygankova S."/>
            <person name="Khrameeva E."/>
            <person name="Chekanov N."/>
            <person name="Fan G."/>
            <person name="Xiao A."/>
            <person name="Zhang H."/>
            <person name="Xu X."/>
            <person name="Yang H."/>
            <person name="Solovyev V."/>
            <person name="Lee S.M."/>
            <person name="Liu X."/>
            <person name="Afonnikov D.A."/>
            <person name="Skryabin K.G."/>
        </authorList>
    </citation>
    <scope>NUCLEOTIDE SEQUENCE [LARGE SCALE GENOMIC DNA]</scope>
    <source>
        <strain evidence="2">AK-0245</strain>
        <tissue evidence="2">Whole organism</tissue>
    </source>
</reference>
<sequence length="330" mass="35743">MKREQKASKATGNYEELKKSNKCPSAESETAMTLLNPTEPAQMVHPVEAGGGLEAEEEVVTQSMPPTEVVNTVVTVTTNPDGSLKRTTRKTTRTMVTTTRVRRIATKSSVVGDGSAEDTTIPLPTGCSETSTQPQVITLIGAPQHEGDNRVSQATFTFMRPTTRTEVLVTEEEHDIDQLDTDVAKYLGSLSDSSSPEKLSGEQKSHTKTTVRKTVTASAATATFVSKGPSKTGILPRIFEPNKLFKHFAGQSPTKVHSTDAQFEPVIMETKENSSNVSTTTGNETTTTTTTTATTTRKMRVGNTFAHKSNSRWTGIVEKAVQLVYQRSEA</sequence>
<accession>A0A4V6RGX4</accession>
<gene>
    <name evidence="2" type="ORF">CRM22_006870</name>
</gene>
<evidence type="ECO:0000256" key="1">
    <source>
        <dbReference type="SAM" id="MobiDB-lite"/>
    </source>
</evidence>
<organism evidence="2 3">
    <name type="scientific">Opisthorchis felineus</name>
    <dbReference type="NCBI Taxonomy" id="147828"/>
    <lineage>
        <taxon>Eukaryota</taxon>
        <taxon>Metazoa</taxon>
        <taxon>Spiralia</taxon>
        <taxon>Lophotrochozoa</taxon>
        <taxon>Platyhelminthes</taxon>
        <taxon>Trematoda</taxon>
        <taxon>Digenea</taxon>
        <taxon>Opisthorchiida</taxon>
        <taxon>Opisthorchiata</taxon>
        <taxon>Opisthorchiidae</taxon>
        <taxon>Opisthorchis</taxon>
    </lineage>
</organism>
<proteinExistence type="predicted"/>
<protein>
    <submittedName>
        <fullName evidence="2">Uncharacterized protein</fullName>
    </submittedName>
</protein>
<feature type="compositionally biased region" description="Low complexity" evidence="1">
    <location>
        <begin position="188"/>
        <end position="198"/>
    </location>
</feature>
<feature type="region of interest" description="Disordered" evidence="1">
    <location>
        <begin position="1"/>
        <end position="30"/>
    </location>
</feature>
<comment type="caution">
    <text evidence="2">The sequence shown here is derived from an EMBL/GenBank/DDBJ whole genome shotgun (WGS) entry which is preliminary data.</text>
</comment>
<name>A0A4V6RGX4_OPIFE</name>
<feature type="region of interest" description="Disordered" evidence="1">
    <location>
        <begin position="109"/>
        <end position="130"/>
    </location>
</feature>
<feature type="region of interest" description="Disordered" evidence="1">
    <location>
        <begin position="272"/>
        <end position="293"/>
    </location>
</feature>
<evidence type="ECO:0000313" key="3">
    <source>
        <dbReference type="Proteomes" id="UP000308267"/>
    </source>
</evidence>
<dbReference type="STRING" id="147828.A0A4V6RGX4"/>
<dbReference type="EMBL" id="SJOL01007141">
    <property type="protein sequence ID" value="TGZ63534.1"/>
    <property type="molecule type" value="Genomic_DNA"/>
</dbReference>
<feature type="region of interest" description="Disordered" evidence="1">
    <location>
        <begin position="188"/>
        <end position="210"/>
    </location>
</feature>
<dbReference type="Proteomes" id="UP000308267">
    <property type="component" value="Unassembled WGS sequence"/>
</dbReference>
<evidence type="ECO:0000313" key="2">
    <source>
        <dbReference type="EMBL" id="TGZ63534.1"/>
    </source>
</evidence>
<keyword evidence="3" id="KW-1185">Reference proteome</keyword>